<sequence>MKVVRGGNDKGVDIRAFDHFLKILISFRDIILGAQVIDLSYLGIADCGEITSIVFLKERQVGNLGMRTAPDDTNINFLFHTTRRA</sequence>
<evidence type="ECO:0000313" key="2">
    <source>
        <dbReference type="Proteomes" id="UP000051373"/>
    </source>
</evidence>
<gene>
    <name evidence="1" type="ORF">AMJ83_03565</name>
</gene>
<name>A0A0S8FVE6_UNCW3</name>
<accession>A0A0S8FVE6</accession>
<organism evidence="1 2">
    <name type="scientific">candidate division WOR_3 bacterium SM23_42</name>
    <dbReference type="NCBI Taxonomy" id="1703779"/>
    <lineage>
        <taxon>Bacteria</taxon>
        <taxon>Bacteria division WOR-3</taxon>
    </lineage>
</organism>
<reference evidence="1 2" key="1">
    <citation type="journal article" date="2015" name="Microbiome">
        <title>Genomic resolution of linkages in carbon, nitrogen, and sulfur cycling among widespread estuary sediment bacteria.</title>
        <authorList>
            <person name="Baker B.J."/>
            <person name="Lazar C.S."/>
            <person name="Teske A.P."/>
            <person name="Dick G.J."/>
        </authorList>
    </citation>
    <scope>NUCLEOTIDE SEQUENCE [LARGE SCALE GENOMIC DNA]</scope>
    <source>
        <strain evidence="1">SM23_42</strain>
    </source>
</reference>
<proteinExistence type="predicted"/>
<evidence type="ECO:0000313" key="1">
    <source>
        <dbReference type="EMBL" id="KPK64090.1"/>
    </source>
</evidence>
<dbReference type="AlphaFoldDB" id="A0A0S8FVE6"/>
<protein>
    <submittedName>
        <fullName evidence="1">Uncharacterized protein</fullName>
    </submittedName>
</protein>
<dbReference type="STRING" id="1703779.AMJ83_03565"/>
<dbReference type="Proteomes" id="UP000051373">
    <property type="component" value="Unassembled WGS sequence"/>
</dbReference>
<dbReference type="EMBL" id="LJUJ01000005">
    <property type="protein sequence ID" value="KPK64090.1"/>
    <property type="molecule type" value="Genomic_DNA"/>
</dbReference>
<comment type="caution">
    <text evidence="1">The sequence shown here is derived from an EMBL/GenBank/DDBJ whole genome shotgun (WGS) entry which is preliminary data.</text>
</comment>